<dbReference type="EMBL" id="AWWV01006684">
    <property type="protein sequence ID" value="OMP00259.1"/>
    <property type="molecule type" value="Genomic_DNA"/>
</dbReference>
<name>A0A1R3JZI8_COCAP</name>
<organism evidence="1 2">
    <name type="scientific">Corchorus capsularis</name>
    <name type="common">Jute</name>
    <dbReference type="NCBI Taxonomy" id="210143"/>
    <lineage>
        <taxon>Eukaryota</taxon>
        <taxon>Viridiplantae</taxon>
        <taxon>Streptophyta</taxon>
        <taxon>Embryophyta</taxon>
        <taxon>Tracheophyta</taxon>
        <taxon>Spermatophyta</taxon>
        <taxon>Magnoliopsida</taxon>
        <taxon>eudicotyledons</taxon>
        <taxon>Gunneridae</taxon>
        <taxon>Pentapetalae</taxon>
        <taxon>rosids</taxon>
        <taxon>malvids</taxon>
        <taxon>Malvales</taxon>
        <taxon>Malvaceae</taxon>
        <taxon>Grewioideae</taxon>
        <taxon>Apeibeae</taxon>
        <taxon>Corchorus</taxon>
    </lineage>
</organism>
<keyword evidence="2" id="KW-1185">Reference proteome</keyword>
<accession>A0A1R3JZI8</accession>
<evidence type="ECO:0000313" key="1">
    <source>
        <dbReference type="EMBL" id="OMP00259.1"/>
    </source>
</evidence>
<dbReference type="Proteomes" id="UP000188268">
    <property type="component" value="Unassembled WGS sequence"/>
</dbReference>
<dbReference type="AlphaFoldDB" id="A0A1R3JZI8"/>
<reference evidence="1 2" key="1">
    <citation type="submission" date="2013-09" db="EMBL/GenBank/DDBJ databases">
        <title>Corchorus capsularis genome sequencing.</title>
        <authorList>
            <person name="Alam M."/>
            <person name="Haque M.S."/>
            <person name="Islam M.S."/>
            <person name="Emdad E.M."/>
            <person name="Islam M.M."/>
            <person name="Ahmed B."/>
            <person name="Halim A."/>
            <person name="Hossen Q.M.M."/>
            <person name="Hossain M.Z."/>
            <person name="Ahmed R."/>
            <person name="Khan M.M."/>
            <person name="Islam R."/>
            <person name="Rashid M.M."/>
            <person name="Khan S.A."/>
            <person name="Rahman M.S."/>
            <person name="Alam M."/>
        </authorList>
    </citation>
    <scope>NUCLEOTIDE SEQUENCE [LARGE SCALE GENOMIC DNA]</scope>
    <source>
        <strain evidence="2">cv. CVL-1</strain>
        <tissue evidence="1">Whole seedling</tissue>
    </source>
</reference>
<evidence type="ECO:0000313" key="2">
    <source>
        <dbReference type="Proteomes" id="UP000188268"/>
    </source>
</evidence>
<gene>
    <name evidence="1" type="ORF">CCACVL1_03423</name>
</gene>
<protein>
    <submittedName>
        <fullName evidence="1">Uncharacterized protein</fullName>
    </submittedName>
</protein>
<proteinExistence type="predicted"/>
<sequence length="45" mass="4977">MAPCPYETSVIAVNCFDPSARQEVSTTMEDAITTVSKAQQEKREL</sequence>
<comment type="caution">
    <text evidence="1">The sequence shown here is derived from an EMBL/GenBank/DDBJ whole genome shotgun (WGS) entry which is preliminary data.</text>
</comment>
<dbReference type="Gramene" id="OMP00259">
    <property type="protein sequence ID" value="OMP00259"/>
    <property type="gene ID" value="CCACVL1_03423"/>
</dbReference>